<evidence type="ECO:0000256" key="4">
    <source>
        <dbReference type="ARBA" id="ARBA00022884"/>
    </source>
</evidence>
<dbReference type="SUPFAM" id="SSF54762">
    <property type="entry name" value="Signal recognition particle alu RNA binding heterodimer, SRP9/14"/>
    <property type="match status" value="1"/>
</dbReference>
<sequence length="177" mass="19604">MLFERGAGRRCYVVLMRVDADEFLSRLEKLFSETKDKHSVFVTVKRCVRAGADGVASAHPDGASGAAPASVLFRATDGKSTGRTKISTVVAPDHMLAFRDAYGALVRAQLAEALKKRDKAKERRVDKLLLASRKKLEENGGRVLIRGAKRGAGRRQRMRARQRAQKLRVQRYAQAAP</sequence>
<dbReference type="InterPro" id="IPR003210">
    <property type="entry name" value="Signal_recog_particle_SRP14"/>
</dbReference>
<dbReference type="AlphaFoldDB" id="A0A1M8A1M4"/>
<dbReference type="OrthoDB" id="19209at2759"/>
<dbReference type="VEuPathDB" id="FungiDB:MSYG_0673"/>
<comment type="subcellular location">
    <subcellularLocation>
        <location evidence="1 7">Cytoplasm</location>
    </subcellularLocation>
</comment>
<comment type="function">
    <text evidence="7">Component of the signal recognition particle (SRP) complex, a ribonucleoprotein complex that mediates the cotranslational targeting of secretory and membrane proteins to the endoplasmic reticulum (ER).</text>
</comment>
<dbReference type="STRING" id="1230383.A0A1M8A1M4"/>
<dbReference type="Proteomes" id="UP000186303">
    <property type="component" value="Chromosome 1"/>
</dbReference>
<proteinExistence type="inferred from homology"/>
<dbReference type="EMBL" id="LT671821">
    <property type="protein sequence ID" value="SHO76335.1"/>
    <property type="molecule type" value="Genomic_DNA"/>
</dbReference>
<feature type="region of interest" description="Disordered" evidence="8">
    <location>
        <begin position="147"/>
        <end position="177"/>
    </location>
</feature>
<dbReference type="Gene3D" id="3.30.720.10">
    <property type="entry name" value="Signal recognition particle alu RNA binding heterodimer, srp9/1"/>
    <property type="match status" value="1"/>
</dbReference>
<evidence type="ECO:0000256" key="5">
    <source>
        <dbReference type="ARBA" id="ARBA00023135"/>
    </source>
</evidence>
<evidence type="ECO:0000313" key="9">
    <source>
        <dbReference type="EMBL" id="SHO76335.1"/>
    </source>
</evidence>
<evidence type="ECO:0000256" key="8">
    <source>
        <dbReference type="SAM" id="MobiDB-lite"/>
    </source>
</evidence>
<dbReference type="GO" id="GO:0030942">
    <property type="term" value="F:endoplasmic reticulum signal peptide binding"/>
    <property type="evidence" value="ECO:0007669"/>
    <property type="project" value="UniProtKB-UniRule"/>
</dbReference>
<keyword evidence="4 7" id="KW-0694">RNA-binding</keyword>
<dbReference type="OMA" id="RFNGHNK"/>
<evidence type="ECO:0000256" key="1">
    <source>
        <dbReference type="ARBA" id="ARBA00004496"/>
    </source>
</evidence>
<dbReference type="GO" id="GO:0008312">
    <property type="term" value="F:7S RNA binding"/>
    <property type="evidence" value="ECO:0007669"/>
    <property type="project" value="UniProtKB-UniRule"/>
</dbReference>
<dbReference type="GO" id="GO:0005786">
    <property type="term" value="C:signal recognition particle, endoplasmic reticulum targeting"/>
    <property type="evidence" value="ECO:0007669"/>
    <property type="project" value="UniProtKB-UniRule"/>
</dbReference>
<feature type="compositionally biased region" description="Basic residues" evidence="8">
    <location>
        <begin position="147"/>
        <end position="169"/>
    </location>
</feature>
<name>A0A1M8A1M4_MALS4</name>
<protein>
    <recommendedName>
        <fullName evidence="7">Signal recognition particle subunit SRP14</fullName>
    </recommendedName>
    <alternativeName>
        <fullName evidence="7">Signal recognition particle 14 kDa protein</fullName>
    </alternativeName>
</protein>
<dbReference type="Pfam" id="PF02290">
    <property type="entry name" value="SRP14"/>
    <property type="match status" value="1"/>
</dbReference>
<comment type="subunit">
    <text evidence="7">Component of a fungal signal recognition particle (SRP) complex that consists of a 7SL RNA molecule (scR1) and at least six protein subunits: SRP72, SRP68, SRP54, SEC65, SRP21 and SRP14.</text>
</comment>
<keyword evidence="3 7" id="KW-0963">Cytoplasm</keyword>
<keyword evidence="6 7" id="KW-0687">Ribonucleoprotein</keyword>
<reference evidence="10" key="1">
    <citation type="journal article" date="2017" name="Nucleic Acids Res.">
        <title>Proteogenomics produces comprehensive and highly accurate protein-coding gene annotation in a complete genome assembly of Malassezia sympodialis.</title>
        <authorList>
            <person name="Zhu Y."/>
            <person name="Engstroem P.G."/>
            <person name="Tellgren-Roth C."/>
            <person name="Baudo C.D."/>
            <person name="Kennell J.C."/>
            <person name="Sun S."/>
            <person name="Billmyre R.B."/>
            <person name="Schroeder M.S."/>
            <person name="Andersson A."/>
            <person name="Holm T."/>
            <person name="Sigurgeirsson B."/>
            <person name="Wu G."/>
            <person name="Sankaranarayanan S.R."/>
            <person name="Siddharthan R."/>
            <person name="Sanyal K."/>
            <person name="Lundeberg J."/>
            <person name="Nystedt B."/>
            <person name="Boekhout T."/>
            <person name="Dawson T.L. Jr."/>
            <person name="Heitman J."/>
            <person name="Scheynius A."/>
            <person name="Lehtioe J."/>
        </authorList>
    </citation>
    <scope>NUCLEOTIDE SEQUENCE [LARGE SCALE GENOMIC DNA]</scope>
    <source>
        <strain evidence="10">ATCC 42132</strain>
    </source>
</reference>
<accession>A0A1M8A1M4</accession>
<keyword evidence="10" id="KW-1185">Reference proteome</keyword>
<dbReference type="GO" id="GO:0006614">
    <property type="term" value="P:SRP-dependent cotranslational protein targeting to membrane"/>
    <property type="evidence" value="ECO:0007669"/>
    <property type="project" value="UniProtKB-UniRule"/>
</dbReference>
<organism evidence="9 10">
    <name type="scientific">Malassezia sympodialis (strain ATCC 42132)</name>
    <name type="common">Atopic eczema-associated yeast</name>
    <dbReference type="NCBI Taxonomy" id="1230383"/>
    <lineage>
        <taxon>Eukaryota</taxon>
        <taxon>Fungi</taxon>
        <taxon>Dikarya</taxon>
        <taxon>Basidiomycota</taxon>
        <taxon>Ustilaginomycotina</taxon>
        <taxon>Malasseziomycetes</taxon>
        <taxon>Malasseziales</taxon>
        <taxon>Malasseziaceae</taxon>
        <taxon>Malassezia</taxon>
    </lineage>
</organism>
<evidence type="ECO:0000313" key="10">
    <source>
        <dbReference type="Proteomes" id="UP000186303"/>
    </source>
</evidence>
<gene>
    <name evidence="9" type="ORF">MSYG_0673</name>
</gene>
<comment type="similarity">
    <text evidence="2 7">Belongs to the SRP14 family.</text>
</comment>
<evidence type="ECO:0000256" key="2">
    <source>
        <dbReference type="ARBA" id="ARBA00010349"/>
    </source>
</evidence>
<dbReference type="InterPro" id="IPR009018">
    <property type="entry name" value="Signal_recog_particle_SRP9/14"/>
</dbReference>
<evidence type="ECO:0000256" key="3">
    <source>
        <dbReference type="ARBA" id="ARBA00022490"/>
    </source>
</evidence>
<evidence type="ECO:0000256" key="7">
    <source>
        <dbReference type="RuleBase" id="RU368100"/>
    </source>
</evidence>
<keyword evidence="5 7" id="KW-0733">Signal recognition particle</keyword>
<evidence type="ECO:0000256" key="6">
    <source>
        <dbReference type="ARBA" id="ARBA00023274"/>
    </source>
</evidence>
<dbReference type="PANTHER" id="PTHR12013">
    <property type="entry name" value="SIGNAL RECOGNITION PARTICLE 14 KD PROTEIN"/>
    <property type="match status" value="1"/>
</dbReference>